<dbReference type="Pfam" id="PF01663">
    <property type="entry name" value="Phosphodiest"/>
    <property type="match status" value="1"/>
</dbReference>
<dbReference type="SUPFAM" id="SSF53649">
    <property type="entry name" value="Alkaline phosphatase-like"/>
    <property type="match status" value="1"/>
</dbReference>
<dbReference type="GO" id="GO:0004553">
    <property type="term" value="F:hydrolase activity, hydrolyzing O-glycosyl compounds"/>
    <property type="evidence" value="ECO:0007669"/>
    <property type="project" value="UniProtKB-ARBA"/>
</dbReference>
<sequence length="586" mass="63774">MQINNIMRVKGMMWVLLGGLATWTACNKGFDRTLTPGDYTDTTRAIVKNPKVLFVIMDGARGVSVRDANTPNISALTDHAVFSWNSITDTDIGDLTGWADLLTGVHKAKHSIENNSMDNNNLNNFPVFFKRIKERAPGIRVAAFSSSDALGNNLTAGADVNKTFADNDEAATTAAVTELAQDSAGLVMVQYNGVDASGAQYGYDLSVPQYRAAIFQTDDYIGKLLTALKARKSYASENWMIVVTSSHGGAWTIPPTEDDHTILSNPKINGFTIFSTPVYLPSFIDKPYTGNRYMGKGVHLYGKDASAVFASINDVNRNYDIRDGGGLTIEMKIKVQPGANGDYTYANTAVLSKRATLDDGDPGWAVVLNQKGWRLNIGQNAPGRTANMIVDGADISDGNWHDIAASFVYDTSAKTMHVRTFTDGKFNKDLDITGSGNLNNTAPLLLGYLPYAGSYPAPDVYVTELKVWTSAATDQNIADYACETSMSASHPLKKAIAGYWTGTDGQGAVLKDKSDNLSDFSLKGPYGWFNFNDLICPASPDNIAGLMPQPVDVSRQILDWLQVSADLRWNLDGRVWTTRYVSMNNN</sequence>
<evidence type="ECO:0000313" key="2">
    <source>
        <dbReference type="EMBL" id="SEW52979.1"/>
    </source>
</evidence>
<feature type="domain" description="DUF4983" evidence="1">
    <location>
        <begin position="487"/>
        <end position="576"/>
    </location>
</feature>
<dbReference type="Gene3D" id="2.60.120.200">
    <property type="match status" value="1"/>
</dbReference>
<dbReference type="AlphaFoldDB" id="A0A1I0S9V7"/>
<dbReference type="GO" id="GO:0005975">
    <property type="term" value="P:carbohydrate metabolic process"/>
    <property type="evidence" value="ECO:0007669"/>
    <property type="project" value="UniProtKB-ARBA"/>
</dbReference>
<dbReference type="Proteomes" id="UP000199310">
    <property type="component" value="Unassembled WGS sequence"/>
</dbReference>
<dbReference type="InterPro" id="IPR013320">
    <property type="entry name" value="ConA-like_dom_sf"/>
</dbReference>
<dbReference type="InterPro" id="IPR032309">
    <property type="entry name" value="DUF4983"/>
</dbReference>
<dbReference type="STRING" id="29529.SAMN04488122_5275"/>
<name>A0A1I0S9V7_9BACT</name>
<dbReference type="Pfam" id="PF13385">
    <property type="entry name" value="Laminin_G_3"/>
    <property type="match status" value="1"/>
</dbReference>
<accession>A0A1I0S9V7</accession>
<keyword evidence="2" id="KW-0430">Lectin</keyword>
<reference evidence="3" key="1">
    <citation type="submission" date="2016-10" db="EMBL/GenBank/DDBJ databases">
        <authorList>
            <person name="Varghese N."/>
            <person name="Submissions S."/>
        </authorList>
    </citation>
    <scope>NUCLEOTIDE SEQUENCE [LARGE SCALE GENOMIC DNA]</scope>
    <source>
        <strain evidence="3">DSM 3695</strain>
    </source>
</reference>
<dbReference type="GO" id="GO:0030246">
    <property type="term" value="F:carbohydrate binding"/>
    <property type="evidence" value="ECO:0007669"/>
    <property type="project" value="UniProtKB-KW"/>
</dbReference>
<dbReference type="OrthoDB" id="279982at2"/>
<dbReference type="EMBL" id="FOJG01000002">
    <property type="protein sequence ID" value="SEW52979.1"/>
    <property type="molecule type" value="Genomic_DNA"/>
</dbReference>
<dbReference type="RefSeq" id="WP_089900044.1">
    <property type="nucleotide sequence ID" value="NZ_FOJG01000002.1"/>
</dbReference>
<dbReference type="InterPro" id="IPR002591">
    <property type="entry name" value="Phosphodiest/P_Trfase"/>
</dbReference>
<evidence type="ECO:0000313" key="3">
    <source>
        <dbReference type="Proteomes" id="UP000199310"/>
    </source>
</evidence>
<proteinExistence type="predicted"/>
<keyword evidence="3" id="KW-1185">Reference proteome</keyword>
<protein>
    <submittedName>
        <fullName evidence="2">Concanavalin A-like lectin/glucanases superfamily protein</fullName>
    </submittedName>
</protein>
<dbReference type="InterPro" id="IPR017850">
    <property type="entry name" value="Alkaline_phosphatase_core_sf"/>
</dbReference>
<organism evidence="2 3">
    <name type="scientific">Chitinophaga arvensicola</name>
    <dbReference type="NCBI Taxonomy" id="29529"/>
    <lineage>
        <taxon>Bacteria</taxon>
        <taxon>Pseudomonadati</taxon>
        <taxon>Bacteroidota</taxon>
        <taxon>Chitinophagia</taxon>
        <taxon>Chitinophagales</taxon>
        <taxon>Chitinophagaceae</taxon>
        <taxon>Chitinophaga</taxon>
    </lineage>
</organism>
<dbReference type="Gene3D" id="3.40.720.10">
    <property type="entry name" value="Alkaline Phosphatase, subunit A"/>
    <property type="match status" value="1"/>
</dbReference>
<evidence type="ECO:0000259" key="1">
    <source>
        <dbReference type="Pfam" id="PF16356"/>
    </source>
</evidence>
<gene>
    <name evidence="2" type="ORF">SAMN04488122_5275</name>
</gene>
<dbReference type="Pfam" id="PF16356">
    <property type="entry name" value="DUF4983"/>
    <property type="match status" value="1"/>
</dbReference>
<dbReference type="SUPFAM" id="SSF49899">
    <property type="entry name" value="Concanavalin A-like lectins/glucanases"/>
    <property type="match status" value="1"/>
</dbReference>